<proteinExistence type="predicted"/>
<dbReference type="AlphaFoldDB" id="A0A0A9AYY8"/>
<dbReference type="EMBL" id="GBRH01241544">
    <property type="protein sequence ID" value="JAD56351.1"/>
    <property type="molecule type" value="Transcribed_RNA"/>
</dbReference>
<evidence type="ECO:0000313" key="1">
    <source>
        <dbReference type="EMBL" id="JAD56351.1"/>
    </source>
</evidence>
<sequence length="32" mass="3790">MHKSVTIFFLYARQTRITIIASFQQSLTHYTS</sequence>
<protein>
    <submittedName>
        <fullName evidence="1">Uncharacterized protein</fullName>
    </submittedName>
</protein>
<name>A0A0A9AYY8_ARUDO</name>
<reference evidence="1" key="2">
    <citation type="journal article" date="2015" name="Data Brief">
        <title>Shoot transcriptome of the giant reed, Arundo donax.</title>
        <authorList>
            <person name="Barrero R.A."/>
            <person name="Guerrero F.D."/>
            <person name="Moolhuijzen P."/>
            <person name="Goolsby J.A."/>
            <person name="Tidwell J."/>
            <person name="Bellgard S.E."/>
            <person name="Bellgard M.I."/>
        </authorList>
    </citation>
    <scope>NUCLEOTIDE SEQUENCE</scope>
    <source>
        <tissue evidence="1">Shoot tissue taken approximately 20 cm above the soil surface</tissue>
    </source>
</reference>
<reference evidence="1" key="1">
    <citation type="submission" date="2014-09" db="EMBL/GenBank/DDBJ databases">
        <authorList>
            <person name="Magalhaes I.L.F."/>
            <person name="Oliveira U."/>
            <person name="Santos F.R."/>
            <person name="Vidigal T.H.D.A."/>
            <person name="Brescovit A.D."/>
            <person name="Santos A.J."/>
        </authorList>
    </citation>
    <scope>NUCLEOTIDE SEQUENCE</scope>
    <source>
        <tissue evidence="1">Shoot tissue taken approximately 20 cm above the soil surface</tissue>
    </source>
</reference>
<accession>A0A0A9AYY8</accession>
<organism evidence="1">
    <name type="scientific">Arundo donax</name>
    <name type="common">Giant reed</name>
    <name type="synonym">Donax arundinaceus</name>
    <dbReference type="NCBI Taxonomy" id="35708"/>
    <lineage>
        <taxon>Eukaryota</taxon>
        <taxon>Viridiplantae</taxon>
        <taxon>Streptophyta</taxon>
        <taxon>Embryophyta</taxon>
        <taxon>Tracheophyta</taxon>
        <taxon>Spermatophyta</taxon>
        <taxon>Magnoliopsida</taxon>
        <taxon>Liliopsida</taxon>
        <taxon>Poales</taxon>
        <taxon>Poaceae</taxon>
        <taxon>PACMAD clade</taxon>
        <taxon>Arundinoideae</taxon>
        <taxon>Arundineae</taxon>
        <taxon>Arundo</taxon>
    </lineage>
</organism>